<evidence type="ECO:0000313" key="3">
    <source>
        <dbReference type="Proteomes" id="UP000658202"/>
    </source>
</evidence>
<comment type="caution">
    <text evidence="2">The sequence shown here is derived from an EMBL/GenBank/DDBJ whole genome shotgun (WGS) entry which is preliminary data.</text>
</comment>
<protein>
    <submittedName>
        <fullName evidence="2">IS481 family transposase</fullName>
    </submittedName>
</protein>
<evidence type="ECO:0000313" key="2">
    <source>
        <dbReference type="EMBL" id="GGG59922.1"/>
    </source>
</evidence>
<sequence>MNKQQQQVKARKDWLKIYLESGSVTKTALRCGIARSTLHRWIKRYKEEGEQGLSDKSRRPKTLTNTKVTKETESIILDLREKKRWGAARISTHLLRTGTSLSAMTVWRVLFKHKVNPVVKRRKKSDYKRYSKEIPGDRVQLDVTKIRNKAYQFTAIDDCTRMKVIRVYPNKKAESTIHFLGEILDTFYFPVQHIQTDWGTEFFNYSFQYELHEHFIKYRPIKPRSPHLNGKVERTQQTDKSEFWSLVDLSDPDLDLNALAIEWQEFYNKKRPHSSLNGKTPWEKLQSLEHLIPIQPDVTAQFWDSNEEILPRNYTYLNYIRQKNTNLVSKPKRK</sequence>
<dbReference type="Proteomes" id="UP000658202">
    <property type="component" value="Unassembled WGS sequence"/>
</dbReference>
<proteinExistence type="predicted"/>
<reference evidence="3" key="1">
    <citation type="journal article" date="2019" name="Int. J. Syst. Evol. Microbiol.">
        <title>The Global Catalogue of Microorganisms (GCM) 10K type strain sequencing project: providing services to taxonomists for standard genome sequencing and annotation.</title>
        <authorList>
            <consortium name="The Broad Institute Genomics Platform"/>
            <consortium name="The Broad Institute Genome Sequencing Center for Infectious Disease"/>
            <person name="Wu L."/>
            <person name="Ma J."/>
        </authorList>
    </citation>
    <scope>NUCLEOTIDE SEQUENCE [LARGE SCALE GENOMIC DNA]</scope>
    <source>
        <strain evidence="3">CCM 8490</strain>
    </source>
</reference>
<dbReference type="Pfam" id="PF13683">
    <property type="entry name" value="rve_3"/>
    <property type="match status" value="1"/>
</dbReference>
<dbReference type="InterPro" id="IPR012337">
    <property type="entry name" value="RNaseH-like_sf"/>
</dbReference>
<dbReference type="InterPro" id="IPR047656">
    <property type="entry name" value="IS481-like_transpos"/>
</dbReference>
<dbReference type="Gene3D" id="3.30.420.10">
    <property type="entry name" value="Ribonuclease H-like superfamily/Ribonuclease H"/>
    <property type="match status" value="1"/>
</dbReference>
<dbReference type="EMBL" id="BMCW01000004">
    <property type="protein sequence ID" value="GGG59922.1"/>
    <property type="molecule type" value="Genomic_DNA"/>
</dbReference>
<dbReference type="PANTHER" id="PTHR35004">
    <property type="entry name" value="TRANSPOSASE RV3428C-RELATED"/>
    <property type="match status" value="1"/>
</dbReference>
<evidence type="ECO:0000259" key="1">
    <source>
        <dbReference type="PROSITE" id="PS50994"/>
    </source>
</evidence>
<gene>
    <name evidence="2" type="ORF">GCM10007332_21980</name>
</gene>
<keyword evidence="3" id="KW-1185">Reference proteome</keyword>
<feature type="domain" description="Integrase catalytic" evidence="1">
    <location>
        <begin position="131"/>
        <end position="289"/>
    </location>
</feature>
<dbReference type="RefSeq" id="WP_188624747.1">
    <property type="nucleotide sequence ID" value="NZ_BMCW01000004.1"/>
</dbReference>
<dbReference type="SUPFAM" id="SSF46689">
    <property type="entry name" value="Homeodomain-like"/>
    <property type="match status" value="1"/>
</dbReference>
<dbReference type="NCBIfam" id="NF033577">
    <property type="entry name" value="transpos_IS481"/>
    <property type="match status" value="1"/>
</dbReference>
<dbReference type="Gene3D" id="1.10.10.60">
    <property type="entry name" value="Homeodomain-like"/>
    <property type="match status" value="1"/>
</dbReference>
<organism evidence="2 3">
    <name type="scientific">Epilithonimonas arachidiradicis</name>
    <dbReference type="NCBI Taxonomy" id="1617282"/>
    <lineage>
        <taxon>Bacteria</taxon>
        <taxon>Pseudomonadati</taxon>
        <taxon>Bacteroidota</taxon>
        <taxon>Flavobacteriia</taxon>
        <taxon>Flavobacteriales</taxon>
        <taxon>Weeksellaceae</taxon>
        <taxon>Chryseobacterium group</taxon>
        <taxon>Epilithonimonas</taxon>
    </lineage>
</organism>
<accession>A0ABQ1X6J6</accession>
<dbReference type="SUPFAM" id="SSF53098">
    <property type="entry name" value="Ribonuclease H-like"/>
    <property type="match status" value="1"/>
</dbReference>
<name>A0ABQ1X6J6_9FLAO</name>
<dbReference type="InterPro" id="IPR001584">
    <property type="entry name" value="Integrase_cat-core"/>
</dbReference>
<dbReference type="InterPro" id="IPR036397">
    <property type="entry name" value="RNaseH_sf"/>
</dbReference>
<dbReference type="PANTHER" id="PTHR35004:SF7">
    <property type="entry name" value="INTEGRASE PROTEIN"/>
    <property type="match status" value="1"/>
</dbReference>
<dbReference type="Pfam" id="PF13565">
    <property type="entry name" value="HTH_32"/>
    <property type="match status" value="1"/>
</dbReference>
<dbReference type="PROSITE" id="PS50994">
    <property type="entry name" value="INTEGRASE"/>
    <property type="match status" value="1"/>
</dbReference>
<dbReference type="InterPro" id="IPR009057">
    <property type="entry name" value="Homeodomain-like_sf"/>
</dbReference>